<sequence>MKSTRTTHRLAACVAVASVALVAGCSTSGSSSSSSASAGSGKGTISIWAHSGQPGENAALEAAVAGFNKSHPTIHANLRLISADTYTTTVTNTPKSQLPDVLEMDGPTVGAFAYNAKLAPLKQFVSASVVSNATAGAIAEGTSNNTLYALPMYDSALGLYANKKMLDAAGVKYPTSTADAWTPAEFLKALQVLAKANKSGKSLDIDESSLNQEWGTYGFSPVIQSAGGNLIQNGKATGVLNSAASIKAMTEFASWKPYVDPNADGNAFQDGRVALSWSGHWEYPVYSKAIGASNLLDLPLPNFGTGSKTGAGSWTWGIGAATKDGSAAGQFLDYLLDDQNVTAMTNADGAPPATKTAFAADKLYQPGGGLALWGQNLQHTCPASAITSTCVAIYRPVTAGYPTITSNFATALAAIFNGADPKTALTNAAKAIDQNFSDNNGYQQ</sequence>
<feature type="signal peptide" evidence="4">
    <location>
        <begin position="1"/>
        <end position="23"/>
    </location>
</feature>
<evidence type="ECO:0000256" key="4">
    <source>
        <dbReference type="SAM" id="SignalP"/>
    </source>
</evidence>
<reference evidence="5 6" key="1">
    <citation type="submission" date="2019-06" db="EMBL/GenBank/DDBJ databases">
        <title>Sequencing the genomes of 1000 actinobacteria strains.</title>
        <authorList>
            <person name="Klenk H.-P."/>
        </authorList>
    </citation>
    <scope>NUCLEOTIDE SEQUENCE [LARGE SCALE GENOMIC DNA]</scope>
    <source>
        <strain evidence="5 6">DSM 19560</strain>
    </source>
</reference>
<proteinExistence type="inferred from homology"/>
<dbReference type="Proteomes" id="UP000318297">
    <property type="component" value="Unassembled WGS sequence"/>
</dbReference>
<evidence type="ECO:0000256" key="1">
    <source>
        <dbReference type="ARBA" id="ARBA00008520"/>
    </source>
</evidence>
<dbReference type="RefSeq" id="WP_145224826.1">
    <property type="nucleotide sequence ID" value="NZ_VIVQ01000001.1"/>
</dbReference>
<dbReference type="SUPFAM" id="SSF53850">
    <property type="entry name" value="Periplasmic binding protein-like II"/>
    <property type="match status" value="1"/>
</dbReference>
<evidence type="ECO:0000256" key="3">
    <source>
        <dbReference type="ARBA" id="ARBA00022729"/>
    </source>
</evidence>
<dbReference type="GO" id="GO:1901982">
    <property type="term" value="F:maltose binding"/>
    <property type="evidence" value="ECO:0007669"/>
    <property type="project" value="TreeGrafter"/>
</dbReference>
<dbReference type="PANTHER" id="PTHR30061:SF50">
    <property type="entry name" value="MALTOSE_MALTODEXTRIN-BINDING PERIPLASMIC PROTEIN"/>
    <property type="match status" value="1"/>
</dbReference>
<dbReference type="OrthoDB" id="9762335at2"/>
<keyword evidence="2" id="KW-0813">Transport</keyword>
<evidence type="ECO:0000313" key="5">
    <source>
        <dbReference type="EMBL" id="TWE11509.1"/>
    </source>
</evidence>
<dbReference type="Gene3D" id="3.40.190.10">
    <property type="entry name" value="Periplasmic binding protein-like II"/>
    <property type="match status" value="1"/>
</dbReference>
<dbReference type="GO" id="GO:0042956">
    <property type="term" value="P:maltodextrin transmembrane transport"/>
    <property type="evidence" value="ECO:0007669"/>
    <property type="project" value="TreeGrafter"/>
</dbReference>
<dbReference type="PANTHER" id="PTHR30061">
    <property type="entry name" value="MALTOSE-BINDING PERIPLASMIC PROTEIN"/>
    <property type="match status" value="1"/>
</dbReference>
<comment type="caution">
    <text evidence="5">The sequence shown here is derived from an EMBL/GenBank/DDBJ whole genome shotgun (WGS) entry which is preliminary data.</text>
</comment>
<dbReference type="PROSITE" id="PS51257">
    <property type="entry name" value="PROKAR_LIPOPROTEIN"/>
    <property type="match status" value="1"/>
</dbReference>
<keyword evidence="6" id="KW-1185">Reference proteome</keyword>
<dbReference type="GO" id="GO:0015768">
    <property type="term" value="P:maltose transport"/>
    <property type="evidence" value="ECO:0007669"/>
    <property type="project" value="TreeGrafter"/>
</dbReference>
<dbReference type="AlphaFoldDB" id="A0A561E7D1"/>
<comment type="similarity">
    <text evidence="1">Belongs to the bacterial solute-binding protein 1 family.</text>
</comment>
<evidence type="ECO:0000256" key="2">
    <source>
        <dbReference type="ARBA" id="ARBA00022448"/>
    </source>
</evidence>
<dbReference type="EMBL" id="VIVQ01000001">
    <property type="protein sequence ID" value="TWE11509.1"/>
    <property type="molecule type" value="Genomic_DNA"/>
</dbReference>
<accession>A0A561E7D1</accession>
<gene>
    <name evidence="5" type="ORF">BKA23_0278</name>
</gene>
<name>A0A561E7D1_9MICO</name>
<dbReference type="GO" id="GO:0055052">
    <property type="term" value="C:ATP-binding cassette (ABC) transporter complex, substrate-binding subunit-containing"/>
    <property type="evidence" value="ECO:0007669"/>
    <property type="project" value="TreeGrafter"/>
</dbReference>
<protein>
    <submittedName>
        <fullName evidence="5">Carbohydrate ABC transporter substrate-binding protein (CUT1 family)</fullName>
    </submittedName>
</protein>
<organism evidence="5 6">
    <name type="scientific">Rudaeicoccus suwonensis</name>
    <dbReference type="NCBI Taxonomy" id="657409"/>
    <lineage>
        <taxon>Bacteria</taxon>
        <taxon>Bacillati</taxon>
        <taxon>Actinomycetota</taxon>
        <taxon>Actinomycetes</taxon>
        <taxon>Micrococcales</taxon>
        <taxon>Dermacoccaceae</taxon>
        <taxon>Rudaeicoccus</taxon>
    </lineage>
</organism>
<keyword evidence="3 4" id="KW-0732">Signal</keyword>
<feature type="chain" id="PRO_5038656708" evidence="4">
    <location>
        <begin position="24"/>
        <end position="444"/>
    </location>
</feature>
<evidence type="ECO:0000313" key="6">
    <source>
        <dbReference type="Proteomes" id="UP000318297"/>
    </source>
</evidence>